<accession>A0ABS4DZ56</accession>
<organism evidence="2 3">
    <name type="scientific">Rhizobium halophytocola</name>
    <dbReference type="NCBI Taxonomy" id="735519"/>
    <lineage>
        <taxon>Bacteria</taxon>
        <taxon>Pseudomonadati</taxon>
        <taxon>Pseudomonadota</taxon>
        <taxon>Alphaproteobacteria</taxon>
        <taxon>Hyphomicrobiales</taxon>
        <taxon>Rhizobiaceae</taxon>
        <taxon>Rhizobium/Agrobacterium group</taxon>
        <taxon>Rhizobium</taxon>
    </lineage>
</organism>
<comment type="caution">
    <text evidence="2">The sequence shown here is derived from an EMBL/GenBank/DDBJ whole genome shotgun (WGS) entry which is preliminary data.</text>
</comment>
<reference evidence="2 3" key="1">
    <citation type="submission" date="2021-03" db="EMBL/GenBank/DDBJ databases">
        <title>Genomic Encyclopedia of Type Strains, Phase IV (KMG-IV): sequencing the most valuable type-strain genomes for metagenomic binning, comparative biology and taxonomic classification.</title>
        <authorList>
            <person name="Goeker M."/>
        </authorList>
    </citation>
    <scope>NUCLEOTIDE SEQUENCE [LARGE SCALE GENOMIC DNA]</scope>
    <source>
        <strain evidence="2 3">DSM 21600</strain>
    </source>
</reference>
<protein>
    <submittedName>
        <fullName evidence="2">Uncharacterized protein</fullName>
    </submittedName>
</protein>
<keyword evidence="3" id="KW-1185">Reference proteome</keyword>
<name>A0ABS4DZ56_9HYPH</name>
<dbReference type="EMBL" id="JAGGJU010000006">
    <property type="protein sequence ID" value="MBP1850968.1"/>
    <property type="molecule type" value="Genomic_DNA"/>
</dbReference>
<feature type="region of interest" description="Disordered" evidence="1">
    <location>
        <begin position="138"/>
        <end position="177"/>
    </location>
</feature>
<dbReference type="Proteomes" id="UP000759443">
    <property type="component" value="Unassembled WGS sequence"/>
</dbReference>
<evidence type="ECO:0000313" key="3">
    <source>
        <dbReference type="Proteomes" id="UP000759443"/>
    </source>
</evidence>
<evidence type="ECO:0000256" key="1">
    <source>
        <dbReference type="SAM" id="MobiDB-lite"/>
    </source>
</evidence>
<gene>
    <name evidence="2" type="ORF">J2Z17_002411</name>
</gene>
<sequence length="246" mass="25907">MAKTVRILSVQSVELSLEKSDPARLVVIAMGIASTPGYTNVRLDSLEEELSSDGIFDLEFVGDPPDGIVIPKLTPVAASIVLDRDVDRIVGVLVHARTNQLLQLLSRDPLTEKTLALGEEMLTTFALGEENPTTLAFGEETPSTRAIGEEDPSTRALGEEDPTTLALGEEGGGSTAAVGEEFPKTLALAEEGPKTLALAEEGPKGIVGESGPVALEKLPGIENKTLGSEIFDPQSPLVLRGPFGVR</sequence>
<evidence type="ECO:0000313" key="2">
    <source>
        <dbReference type="EMBL" id="MBP1850968.1"/>
    </source>
</evidence>
<dbReference type="RefSeq" id="WP_209945250.1">
    <property type="nucleotide sequence ID" value="NZ_JAGGJU010000006.1"/>
</dbReference>
<proteinExistence type="predicted"/>